<dbReference type="AlphaFoldDB" id="A0A3P8DJF1"/>
<evidence type="ECO:0008006" key="3">
    <source>
        <dbReference type="Google" id="ProtNLM"/>
    </source>
</evidence>
<proteinExistence type="predicted"/>
<reference evidence="1 2" key="1">
    <citation type="submission" date="2018-11" db="EMBL/GenBank/DDBJ databases">
        <authorList>
            <consortium name="Pathogen Informatics"/>
        </authorList>
    </citation>
    <scope>NUCLEOTIDE SEQUENCE [LARGE SCALE GENOMIC DNA]</scope>
    <source>
        <strain evidence="1 2">Zambia</strain>
    </source>
</reference>
<evidence type="ECO:0000313" key="2">
    <source>
        <dbReference type="Proteomes" id="UP000277204"/>
    </source>
</evidence>
<sequence>MKLSIIYTYLLTYACHPPALSIQPCPGNIIYIYIFQLRLVNTSVKNVNNRMTQIISNNDKTLNNIYVHLLSFIKAPCRRQPPSYPGARVRFYSLKHNSLARYEPFPGYNLHQIDKVNTYEDPKGTLRCLYGEWVGAPLKFEPSYWVHCSIKARTPWETWKHWTAVSFFCGTGHGFIYNH</sequence>
<protein>
    <recommendedName>
        <fullName evidence="3">Sushi domain-containing protein</fullName>
    </recommendedName>
</protein>
<organism evidence="1 2">
    <name type="scientific">Schistosoma margrebowiei</name>
    <dbReference type="NCBI Taxonomy" id="48269"/>
    <lineage>
        <taxon>Eukaryota</taxon>
        <taxon>Metazoa</taxon>
        <taxon>Spiralia</taxon>
        <taxon>Lophotrochozoa</taxon>
        <taxon>Platyhelminthes</taxon>
        <taxon>Trematoda</taxon>
        <taxon>Digenea</taxon>
        <taxon>Strigeidida</taxon>
        <taxon>Schistosomatoidea</taxon>
        <taxon>Schistosomatidae</taxon>
        <taxon>Schistosoma</taxon>
    </lineage>
</organism>
<dbReference type="EMBL" id="UZAI01017979">
    <property type="protein sequence ID" value="VDP31735.1"/>
    <property type="molecule type" value="Genomic_DNA"/>
</dbReference>
<dbReference type="Proteomes" id="UP000277204">
    <property type="component" value="Unassembled WGS sequence"/>
</dbReference>
<gene>
    <name evidence="1" type="ORF">SMRZ_LOCUS19483</name>
</gene>
<keyword evidence="2" id="KW-1185">Reference proteome</keyword>
<accession>A0A3P8DJF1</accession>
<dbReference type="PROSITE" id="PS51257">
    <property type="entry name" value="PROKAR_LIPOPROTEIN"/>
    <property type="match status" value="1"/>
</dbReference>
<name>A0A3P8DJF1_9TREM</name>
<evidence type="ECO:0000313" key="1">
    <source>
        <dbReference type="EMBL" id="VDP31735.1"/>
    </source>
</evidence>